<name>A0ACC1PSW0_9APHY</name>
<dbReference type="EMBL" id="JANSHE010001792">
    <property type="protein sequence ID" value="KAJ3001132.1"/>
    <property type="molecule type" value="Genomic_DNA"/>
</dbReference>
<protein>
    <submittedName>
        <fullName evidence="1">Uncharacterized protein</fullName>
    </submittedName>
</protein>
<organism evidence="1 2">
    <name type="scientific">Trametes sanguinea</name>
    <dbReference type="NCBI Taxonomy" id="158606"/>
    <lineage>
        <taxon>Eukaryota</taxon>
        <taxon>Fungi</taxon>
        <taxon>Dikarya</taxon>
        <taxon>Basidiomycota</taxon>
        <taxon>Agaricomycotina</taxon>
        <taxon>Agaricomycetes</taxon>
        <taxon>Polyporales</taxon>
        <taxon>Polyporaceae</taxon>
        <taxon>Trametes</taxon>
    </lineage>
</organism>
<evidence type="ECO:0000313" key="1">
    <source>
        <dbReference type="EMBL" id="KAJ3001132.1"/>
    </source>
</evidence>
<dbReference type="Proteomes" id="UP001144978">
    <property type="component" value="Unassembled WGS sequence"/>
</dbReference>
<keyword evidence="2" id="KW-1185">Reference proteome</keyword>
<gene>
    <name evidence="1" type="ORF">NUW54_g6625</name>
</gene>
<evidence type="ECO:0000313" key="2">
    <source>
        <dbReference type="Proteomes" id="UP001144978"/>
    </source>
</evidence>
<comment type="caution">
    <text evidence="1">The sequence shown here is derived from an EMBL/GenBank/DDBJ whole genome shotgun (WGS) entry which is preliminary data.</text>
</comment>
<accession>A0ACC1PSW0</accession>
<sequence>MIALEHLGFAASAGVLTFVALRGRHVRGDYGALMFTLGVASLYLVVRVHSSFSHAALPVTLALVSTYAFTALAITAFYRVSPWHPLAVYPGPCLAKLSSLWLSYVSFTGKRYEILDALHHEYGPFLRIGPNHLSINSTSAISLYNNAEKDEAYRHPDHNGHVALFFKQDFPELHRARKRVWSGFFTPASISNLIPQLERRTWELVHCIETRQAQSSDGSVNLPESLYHWSHDLTGDMVFGGCNAFELMKNGDPAGVIRTGKVALALLDSIGHTQWLRDILWHLSVTKPMHAIKQLAAQMMRVRVKSMDLPEYRDLASYLLEADIPLHELETDAIVAIIGGMKLHPHSRLSSHRMDPPGSDNTSITASLAIYFLLSHKEYYKRLRKELDEAFPDPTAPLGMEELTALPLLNGVINETLRLESPYYNPRSVPSGGITIDGKYIPEGTTVAIASHSVQTSAENFYPFPKVIRNFIPAEHVGDGQSGQDFHPERWMPEGLGPQTITNRAALGSFSYGQYNCIGKNLAYHEMRHALARLMLTFDMEFAEGFDAKAFREGILNMRTMLLKEELRIVVRRRPGKNPQQSWSARDWAMGTRSEWTKPTMRLHGWRAFAADRD</sequence>
<proteinExistence type="predicted"/>
<reference evidence="1" key="1">
    <citation type="submission" date="2022-08" db="EMBL/GenBank/DDBJ databases">
        <title>Genome Sequence of Pycnoporus sanguineus.</title>
        <authorList>
            <person name="Buettner E."/>
        </authorList>
    </citation>
    <scope>NUCLEOTIDE SEQUENCE</scope>
    <source>
        <strain evidence="1">CG-C14</strain>
    </source>
</reference>